<organism evidence="1 2">
    <name type="scientific">Cucumis melo var. makuwa</name>
    <name type="common">Oriental melon</name>
    <dbReference type="NCBI Taxonomy" id="1194695"/>
    <lineage>
        <taxon>Eukaryota</taxon>
        <taxon>Viridiplantae</taxon>
        <taxon>Streptophyta</taxon>
        <taxon>Embryophyta</taxon>
        <taxon>Tracheophyta</taxon>
        <taxon>Spermatophyta</taxon>
        <taxon>Magnoliopsida</taxon>
        <taxon>eudicotyledons</taxon>
        <taxon>Gunneridae</taxon>
        <taxon>Pentapetalae</taxon>
        <taxon>rosids</taxon>
        <taxon>fabids</taxon>
        <taxon>Cucurbitales</taxon>
        <taxon>Cucurbitaceae</taxon>
        <taxon>Benincaseae</taxon>
        <taxon>Cucumis</taxon>
    </lineage>
</organism>
<sequence length="63" mass="7134">MLSMPVGLPKTLKSYTMIWVVVDRLTKSAHFIPGKSTYTAILERTSACVRHEVRFQYSLSSSN</sequence>
<comment type="caution">
    <text evidence="1">The sequence shown here is derived from an EMBL/GenBank/DDBJ whole genome shotgun (WGS) entry which is preliminary data.</text>
</comment>
<dbReference type="Proteomes" id="UP000321393">
    <property type="component" value="Unassembled WGS sequence"/>
</dbReference>
<evidence type="ECO:0000313" key="1">
    <source>
        <dbReference type="EMBL" id="KAA0055568.1"/>
    </source>
</evidence>
<gene>
    <name evidence="1" type="ORF">E6C27_scaffold222G00470</name>
</gene>
<name>A0A5A7UKI6_CUCMM</name>
<accession>A0A5A7UKI6</accession>
<dbReference type="EMBL" id="SSTE01008485">
    <property type="protein sequence ID" value="KAA0055568.1"/>
    <property type="molecule type" value="Genomic_DNA"/>
</dbReference>
<dbReference type="OrthoDB" id="1938712at2759"/>
<reference evidence="1 2" key="1">
    <citation type="submission" date="2019-08" db="EMBL/GenBank/DDBJ databases">
        <title>Draft genome sequences of two oriental melons (Cucumis melo L. var makuwa).</title>
        <authorList>
            <person name="Kwon S.-Y."/>
        </authorList>
    </citation>
    <scope>NUCLEOTIDE SEQUENCE [LARGE SCALE GENOMIC DNA]</scope>
    <source>
        <strain evidence="2">cv. SW 3</strain>
        <tissue evidence="1">Leaf</tissue>
    </source>
</reference>
<evidence type="ECO:0000313" key="2">
    <source>
        <dbReference type="Proteomes" id="UP000321393"/>
    </source>
</evidence>
<protein>
    <submittedName>
        <fullName evidence="1">Pol protein</fullName>
    </submittedName>
</protein>
<proteinExistence type="predicted"/>
<dbReference type="AlphaFoldDB" id="A0A5A7UKI6"/>